<evidence type="ECO:0000256" key="2">
    <source>
        <dbReference type="ARBA" id="ARBA00022553"/>
    </source>
</evidence>
<evidence type="ECO:0000256" key="5">
    <source>
        <dbReference type="ARBA" id="ARBA00023125"/>
    </source>
</evidence>
<keyword evidence="3" id="KW-0902">Two-component regulatory system</keyword>
<keyword evidence="4" id="KW-0805">Transcription regulation</keyword>
<reference evidence="12" key="1">
    <citation type="submission" date="2016-10" db="EMBL/GenBank/DDBJ databases">
        <authorList>
            <person name="Varghese N."/>
            <person name="Submissions S."/>
        </authorList>
    </citation>
    <scope>NUCLEOTIDE SEQUENCE [LARGE SCALE GENOMIC DNA]</scope>
    <source>
        <strain evidence="12">DSM 44498</strain>
    </source>
</reference>
<dbReference type="InterPro" id="IPR001867">
    <property type="entry name" value="OmpR/PhoB-type_DNA-bd"/>
</dbReference>
<feature type="domain" description="Response regulatory" evidence="9">
    <location>
        <begin position="12"/>
        <end position="123"/>
    </location>
</feature>
<dbReference type="PANTHER" id="PTHR48111">
    <property type="entry name" value="REGULATOR OF RPOS"/>
    <property type="match status" value="1"/>
</dbReference>
<dbReference type="PROSITE" id="PS50110">
    <property type="entry name" value="RESPONSE_REGULATORY"/>
    <property type="match status" value="1"/>
</dbReference>
<dbReference type="Proteomes" id="UP000183561">
    <property type="component" value="Unassembled WGS sequence"/>
</dbReference>
<evidence type="ECO:0000259" key="10">
    <source>
        <dbReference type="PROSITE" id="PS51755"/>
    </source>
</evidence>
<dbReference type="SMART" id="SM00862">
    <property type="entry name" value="Trans_reg_C"/>
    <property type="match status" value="1"/>
</dbReference>
<keyword evidence="5 8" id="KW-0238">DNA-binding</keyword>
<dbReference type="GO" id="GO:0005829">
    <property type="term" value="C:cytosol"/>
    <property type="evidence" value="ECO:0007669"/>
    <property type="project" value="TreeGrafter"/>
</dbReference>
<evidence type="ECO:0000256" key="1">
    <source>
        <dbReference type="ARBA" id="ARBA00004496"/>
    </source>
</evidence>
<evidence type="ECO:0000313" key="11">
    <source>
        <dbReference type="EMBL" id="SEC53497.1"/>
    </source>
</evidence>
<organism evidence="11 12">
    <name type="scientific">Rhodococcus koreensis</name>
    <dbReference type="NCBI Taxonomy" id="99653"/>
    <lineage>
        <taxon>Bacteria</taxon>
        <taxon>Bacillati</taxon>
        <taxon>Actinomycetota</taxon>
        <taxon>Actinomycetes</taxon>
        <taxon>Mycobacteriales</taxon>
        <taxon>Nocardiaceae</taxon>
        <taxon>Rhodococcus</taxon>
    </lineage>
</organism>
<dbReference type="GO" id="GO:0000976">
    <property type="term" value="F:transcription cis-regulatory region binding"/>
    <property type="evidence" value="ECO:0007669"/>
    <property type="project" value="TreeGrafter"/>
</dbReference>
<dbReference type="GO" id="GO:0032993">
    <property type="term" value="C:protein-DNA complex"/>
    <property type="evidence" value="ECO:0007669"/>
    <property type="project" value="TreeGrafter"/>
</dbReference>
<dbReference type="Pfam" id="PF00072">
    <property type="entry name" value="Response_reg"/>
    <property type="match status" value="1"/>
</dbReference>
<keyword evidence="12" id="KW-1185">Reference proteome</keyword>
<dbReference type="GO" id="GO:0006355">
    <property type="term" value="P:regulation of DNA-templated transcription"/>
    <property type="evidence" value="ECO:0007669"/>
    <property type="project" value="InterPro"/>
</dbReference>
<dbReference type="Gene3D" id="3.40.50.2300">
    <property type="match status" value="1"/>
</dbReference>
<dbReference type="OrthoDB" id="4476705at2"/>
<dbReference type="InterPro" id="IPR001789">
    <property type="entry name" value="Sig_transdc_resp-reg_receiver"/>
</dbReference>
<name>A0A1H4TAY2_9NOCA</name>
<dbReference type="EMBL" id="FNSV01000005">
    <property type="protein sequence ID" value="SEC53497.1"/>
    <property type="molecule type" value="Genomic_DNA"/>
</dbReference>
<evidence type="ECO:0000256" key="8">
    <source>
        <dbReference type="PROSITE-ProRule" id="PRU01091"/>
    </source>
</evidence>
<dbReference type="PANTHER" id="PTHR48111:SF22">
    <property type="entry name" value="REGULATOR OF RPOS"/>
    <property type="match status" value="1"/>
</dbReference>
<evidence type="ECO:0000313" key="12">
    <source>
        <dbReference type="Proteomes" id="UP000183561"/>
    </source>
</evidence>
<dbReference type="GO" id="GO:0000156">
    <property type="term" value="F:phosphorelay response regulator activity"/>
    <property type="evidence" value="ECO:0007669"/>
    <property type="project" value="TreeGrafter"/>
</dbReference>
<dbReference type="Gene3D" id="1.10.10.10">
    <property type="entry name" value="Winged helix-like DNA-binding domain superfamily/Winged helix DNA-binding domain"/>
    <property type="match status" value="1"/>
</dbReference>
<feature type="modified residue" description="4-aspartylphosphate" evidence="7">
    <location>
        <position position="56"/>
    </location>
</feature>
<dbReference type="Pfam" id="PF00486">
    <property type="entry name" value="Trans_reg_C"/>
    <property type="match status" value="1"/>
</dbReference>
<dbReference type="InterPro" id="IPR016032">
    <property type="entry name" value="Sig_transdc_resp-reg_C-effctor"/>
</dbReference>
<dbReference type="SUPFAM" id="SSF52172">
    <property type="entry name" value="CheY-like"/>
    <property type="match status" value="1"/>
</dbReference>
<feature type="DNA-binding region" description="OmpR/PhoB-type" evidence="8">
    <location>
        <begin position="128"/>
        <end position="229"/>
    </location>
</feature>
<evidence type="ECO:0000256" key="3">
    <source>
        <dbReference type="ARBA" id="ARBA00023012"/>
    </source>
</evidence>
<evidence type="ECO:0000256" key="7">
    <source>
        <dbReference type="PROSITE-ProRule" id="PRU00169"/>
    </source>
</evidence>
<sequence>MTSPLTPASTPAIILALPPHGEASLITRLSADAGFRVIRGAAVQSTPERPDVVIIDSRVPCFDGLAVLRDVRIAEPDIGIVVITGPQPTGSDSVCEFLEAGADDVLIAPVVHDEAIARLRALLRRLAPPALNPSHPAYIALDVARRAAEIHDARILLTRTEFELMGILTENAGRVVSRPHLLRTVWGYPGEARTNVLNMCVSSLRRKLASSGIPPLIHTVRGIGFTLHA</sequence>
<keyword evidence="6" id="KW-0804">Transcription</keyword>
<proteinExistence type="predicted"/>
<dbReference type="InterPro" id="IPR039420">
    <property type="entry name" value="WalR-like"/>
</dbReference>
<dbReference type="AlphaFoldDB" id="A0A1H4TAY2"/>
<dbReference type="PROSITE" id="PS51755">
    <property type="entry name" value="OMPR_PHOB"/>
    <property type="match status" value="1"/>
</dbReference>
<comment type="subcellular location">
    <subcellularLocation>
        <location evidence="1">Cytoplasm</location>
    </subcellularLocation>
</comment>
<dbReference type="RefSeq" id="WP_072939078.1">
    <property type="nucleotide sequence ID" value="NZ_FNSV01000005.1"/>
</dbReference>
<gene>
    <name evidence="11" type="ORF">SAMN04490239_4449</name>
</gene>
<protein>
    <submittedName>
        <fullName evidence="11">Two-component system, OmpR family, response regulator PrrA</fullName>
    </submittedName>
</protein>
<dbReference type="InterPro" id="IPR036388">
    <property type="entry name" value="WH-like_DNA-bd_sf"/>
</dbReference>
<accession>A0A1H4TAY2</accession>
<evidence type="ECO:0000256" key="4">
    <source>
        <dbReference type="ARBA" id="ARBA00023015"/>
    </source>
</evidence>
<keyword evidence="2 7" id="KW-0597">Phosphoprotein</keyword>
<feature type="domain" description="OmpR/PhoB-type" evidence="10">
    <location>
        <begin position="128"/>
        <end position="229"/>
    </location>
</feature>
<evidence type="ECO:0000256" key="6">
    <source>
        <dbReference type="ARBA" id="ARBA00023163"/>
    </source>
</evidence>
<dbReference type="CDD" id="cd00383">
    <property type="entry name" value="trans_reg_C"/>
    <property type="match status" value="1"/>
</dbReference>
<evidence type="ECO:0000259" key="9">
    <source>
        <dbReference type="PROSITE" id="PS50110"/>
    </source>
</evidence>
<dbReference type="SUPFAM" id="SSF46894">
    <property type="entry name" value="C-terminal effector domain of the bipartite response regulators"/>
    <property type="match status" value="1"/>
</dbReference>
<dbReference type="InterPro" id="IPR011006">
    <property type="entry name" value="CheY-like_superfamily"/>
</dbReference>